<evidence type="ECO:0000313" key="2">
    <source>
        <dbReference type="Proteomes" id="UP000499080"/>
    </source>
</evidence>
<sequence>MDRLGVRMPLEFYPQCELKSLLLSPNSDQLQECERFLHLPMTRQHSIAHLILIATVEESPGLGKNGYADYGSGLPSEGWYAL</sequence>
<reference evidence="1 2" key="1">
    <citation type="journal article" date="2019" name="Sci. Rep.">
        <title>Orb-weaving spider Araneus ventricosus genome elucidates the spidroin gene catalogue.</title>
        <authorList>
            <person name="Kono N."/>
            <person name="Nakamura H."/>
            <person name="Ohtoshi R."/>
            <person name="Moran D.A.P."/>
            <person name="Shinohara A."/>
            <person name="Yoshida Y."/>
            <person name="Fujiwara M."/>
            <person name="Mori M."/>
            <person name="Tomita M."/>
            <person name="Arakawa K."/>
        </authorList>
    </citation>
    <scope>NUCLEOTIDE SEQUENCE [LARGE SCALE GENOMIC DNA]</scope>
</reference>
<comment type="caution">
    <text evidence="1">The sequence shown here is derived from an EMBL/GenBank/DDBJ whole genome shotgun (WGS) entry which is preliminary data.</text>
</comment>
<name>A0A4Y2H1G4_ARAVE</name>
<evidence type="ECO:0000313" key="1">
    <source>
        <dbReference type="EMBL" id="GBM60102.1"/>
    </source>
</evidence>
<dbReference type="EMBL" id="BGPR01001714">
    <property type="protein sequence ID" value="GBM60102.1"/>
    <property type="molecule type" value="Genomic_DNA"/>
</dbReference>
<protein>
    <submittedName>
        <fullName evidence="1">Uncharacterized protein</fullName>
    </submittedName>
</protein>
<dbReference type="AlphaFoldDB" id="A0A4Y2H1G4"/>
<gene>
    <name evidence="1" type="ORF">AVEN_38446_1</name>
</gene>
<keyword evidence="2" id="KW-1185">Reference proteome</keyword>
<accession>A0A4Y2H1G4</accession>
<proteinExistence type="predicted"/>
<organism evidence="1 2">
    <name type="scientific">Araneus ventricosus</name>
    <name type="common">Orbweaver spider</name>
    <name type="synonym">Epeira ventricosa</name>
    <dbReference type="NCBI Taxonomy" id="182803"/>
    <lineage>
        <taxon>Eukaryota</taxon>
        <taxon>Metazoa</taxon>
        <taxon>Ecdysozoa</taxon>
        <taxon>Arthropoda</taxon>
        <taxon>Chelicerata</taxon>
        <taxon>Arachnida</taxon>
        <taxon>Araneae</taxon>
        <taxon>Araneomorphae</taxon>
        <taxon>Entelegynae</taxon>
        <taxon>Araneoidea</taxon>
        <taxon>Araneidae</taxon>
        <taxon>Araneus</taxon>
    </lineage>
</organism>
<dbReference type="Proteomes" id="UP000499080">
    <property type="component" value="Unassembled WGS sequence"/>
</dbReference>